<keyword evidence="2" id="KW-0378">Hydrolase</keyword>
<evidence type="ECO:0000256" key="1">
    <source>
        <dbReference type="ARBA" id="ARBA00005622"/>
    </source>
</evidence>
<protein>
    <recommendedName>
        <fullName evidence="6">Alpha/beta hydrolase</fullName>
    </recommendedName>
</protein>
<keyword evidence="5" id="KW-1185">Reference proteome</keyword>
<dbReference type="PANTHER" id="PTHR40841">
    <property type="entry name" value="SIDEROPHORE TRIACETYLFUSARININE C ESTERASE"/>
    <property type="match status" value="1"/>
</dbReference>
<dbReference type="OrthoDB" id="9784036at2"/>
<dbReference type="Pfam" id="PF00756">
    <property type="entry name" value="Esterase"/>
    <property type="match status" value="1"/>
</dbReference>
<evidence type="ECO:0000256" key="2">
    <source>
        <dbReference type="ARBA" id="ARBA00022801"/>
    </source>
</evidence>
<gene>
    <name evidence="4" type="ORF">SAMN04488050_103211</name>
</gene>
<sequence>MCETAPQAPLPPHRGRDATLEILTVPVTSHELSTRVLPRETCGPADPEAPAVRLFLAVPKEAAPEGGWPILYMLDGNAAFDFLTPALLEAAPGLIVAGIGYDTDKQFARAQRIFDYSPPEAPGAAPRPDPHHPERLAGGAEAYLARLTGGIRAEVERGLPVNPARRTLWGHSFGGLFTLFAVLTRPDSFARFASISPSVWWDEALVSRLTRQRSMAEGAPRPLHFGMGDKEKRTGSAGPQPEGPPPATLRMIERLQAAPAGLEIAAQVYPGAVHIASLPASLPGTLALAARA</sequence>
<dbReference type="STRING" id="311180.SAMN04488050_103211"/>
<proteinExistence type="inferred from homology"/>
<organism evidence="4 5">
    <name type="scientific">Alloyangia pacifica</name>
    <dbReference type="NCBI Taxonomy" id="311180"/>
    <lineage>
        <taxon>Bacteria</taxon>
        <taxon>Pseudomonadati</taxon>
        <taxon>Pseudomonadota</taxon>
        <taxon>Alphaproteobacteria</taxon>
        <taxon>Rhodobacterales</taxon>
        <taxon>Roseobacteraceae</taxon>
        <taxon>Alloyangia</taxon>
    </lineage>
</organism>
<dbReference type="AlphaFoldDB" id="A0A1I6RMI0"/>
<dbReference type="Proteomes" id="UP000199392">
    <property type="component" value="Unassembled WGS sequence"/>
</dbReference>
<comment type="similarity">
    <text evidence="1">Belongs to the esterase D family.</text>
</comment>
<dbReference type="EMBL" id="FOZW01000003">
    <property type="protein sequence ID" value="SFS65919.1"/>
    <property type="molecule type" value="Genomic_DNA"/>
</dbReference>
<evidence type="ECO:0000256" key="3">
    <source>
        <dbReference type="SAM" id="MobiDB-lite"/>
    </source>
</evidence>
<evidence type="ECO:0000313" key="5">
    <source>
        <dbReference type="Proteomes" id="UP000199392"/>
    </source>
</evidence>
<evidence type="ECO:0000313" key="4">
    <source>
        <dbReference type="EMBL" id="SFS65919.1"/>
    </source>
</evidence>
<dbReference type="Gene3D" id="3.40.50.1820">
    <property type="entry name" value="alpha/beta hydrolase"/>
    <property type="match status" value="1"/>
</dbReference>
<feature type="region of interest" description="Disordered" evidence="3">
    <location>
        <begin position="216"/>
        <end position="247"/>
    </location>
</feature>
<reference evidence="5" key="1">
    <citation type="submission" date="2016-10" db="EMBL/GenBank/DDBJ databases">
        <authorList>
            <person name="Varghese N."/>
            <person name="Submissions S."/>
        </authorList>
    </citation>
    <scope>NUCLEOTIDE SEQUENCE [LARGE SCALE GENOMIC DNA]</scope>
    <source>
        <strain evidence="5">DSM 26894</strain>
    </source>
</reference>
<dbReference type="SUPFAM" id="SSF53474">
    <property type="entry name" value="alpha/beta-Hydrolases"/>
    <property type="match status" value="1"/>
</dbReference>
<accession>A0A1I6RMI0</accession>
<name>A0A1I6RMI0_9RHOB</name>
<dbReference type="InterPro" id="IPR052558">
    <property type="entry name" value="Siderophore_Hydrolase_D"/>
</dbReference>
<dbReference type="PANTHER" id="PTHR40841:SF2">
    <property type="entry name" value="SIDEROPHORE-DEGRADING ESTERASE (EUROFUNG)"/>
    <property type="match status" value="1"/>
</dbReference>
<dbReference type="GO" id="GO:0016788">
    <property type="term" value="F:hydrolase activity, acting on ester bonds"/>
    <property type="evidence" value="ECO:0007669"/>
    <property type="project" value="TreeGrafter"/>
</dbReference>
<evidence type="ECO:0008006" key="6">
    <source>
        <dbReference type="Google" id="ProtNLM"/>
    </source>
</evidence>
<dbReference type="InterPro" id="IPR000801">
    <property type="entry name" value="Esterase-like"/>
</dbReference>
<dbReference type="InterPro" id="IPR029058">
    <property type="entry name" value="AB_hydrolase_fold"/>
</dbReference>